<feature type="transmembrane region" description="Helical" evidence="7">
    <location>
        <begin position="274"/>
        <end position="301"/>
    </location>
</feature>
<dbReference type="EMBL" id="LHYI01000008">
    <property type="protein sequence ID" value="KXB08707.1"/>
    <property type="molecule type" value="Genomic_DNA"/>
</dbReference>
<evidence type="ECO:0000256" key="4">
    <source>
        <dbReference type="ARBA" id="ARBA00022989"/>
    </source>
</evidence>
<evidence type="ECO:0000313" key="10">
    <source>
        <dbReference type="Proteomes" id="UP000070633"/>
    </source>
</evidence>
<name>A0ABR5TJW4_9EURY</name>
<evidence type="ECO:0000256" key="3">
    <source>
        <dbReference type="ARBA" id="ARBA00022692"/>
    </source>
</evidence>
<comment type="similarity">
    <text evidence="6">Belongs to the ABC-4 integral membrane protein family.</text>
</comment>
<feature type="transmembrane region" description="Helical" evidence="7">
    <location>
        <begin position="229"/>
        <end position="253"/>
    </location>
</feature>
<comment type="caution">
    <text evidence="9">The sequence shown here is derived from an EMBL/GenBank/DDBJ whole genome shotgun (WGS) entry which is preliminary data.</text>
</comment>
<dbReference type="InterPro" id="IPR050250">
    <property type="entry name" value="Macrolide_Exporter_MacB"/>
</dbReference>
<sequence>MAFFTANEASKRETRRLTRDMGFNLRIIPKKTNMNNFWVKGYSDFYMPEEYVNRFWESENFSFAHLTATLYKKITWNGKEVILAGIAPEIKPLAKKFDKKKTDMGFTIDSGTVYIGYELAESMNLNRRDTIKILNKDFTIAKTLSETGSMDDIKIYGLLSEYQDLLNLNGKINEIMALDCLCLLTPDEQGSQLQWIRERLTRILPEANVIMNTKIAETRVKQRHMLEQYFADITIFVIILIALWIGVLVMINVRERITEIGVLNAIGHSWSKIAGLFLGKVLLIGLISAFIGFILGTGLALKYAPDIFKVTADAIKPIYGLLGWSLLFAPVFSALSALIPTMIAVSKDPAVILRKE</sequence>
<evidence type="ECO:0000256" key="7">
    <source>
        <dbReference type="SAM" id="Phobius"/>
    </source>
</evidence>
<gene>
    <name evidence="9" type="ORF">AKJ55_00510</name>
</gene>
<evidence type="ECO:0000256" key="5">
    <source>
        <dbReference type="ARBA" id="ARBA00023136"/>
    </source>
</evidence>
<protein>
    <recommendedName>
        <fullName evidence="8">ABC3 transporter permease C-terminal domain-containing protein</fullName>
    </recommendedName>
</protein>
<keyword evidence="5 7" id="KW-0472">Membrane</keyword>
<keyword evidence="2" id="KW-1003">Cell membrane</keyword>
<comment type="subcellular location">
    <subcellularLocation>
        <location evidence="1">Cell membrane</location>
        <topology evidence="1">Multi-pass membrane protein</topology>
    </subcellularLocation>
</comment>
<evidence type="ECO:0000313" key="9">
    <source>
        <dbReference type="EMBL" id="KXB08707.1"/>
    </source>
</evidence>
<feature type="transmembrane region" description="Helical" evidence="7">
    <location>
        <begin position="321"/>
        <end position="345"/>
    </location>
</feature>
<evidence type="ECO:0000256" key="2">
    <source>
        <dbReference type="ARBA" id="ARBA00022475"/>
    </source>
</evidence>
<evidence type="ECO:0000256" key="1">
    <source>
        <dbReference type="ARBA" id="ARBA00004651"/>
    </source>
</evidence>
<dbReference type="InterPro" id="IPR003838">
    <property type="entry name" value="ABC3_permease_C"/>
</dbReference>
<dbReference type="PANTHER" id="PTHR30572">
    <property type="entry name" value="MEMBRANE COMPONENT OF TRANSPORTER-RELATED"/>
    <property type="match status" value="1"/>
</dbReference>
<reference evidence="9 10" key="1">
    <citation type="journal article" date="2016" name="Sci. Rep.">
        <title>Metabolic traits of an uncultured archaeal lineage -MSBL1- from brine pools of the Red Sea.</title>
        <authorList>
            <person name="Mwirichia R."/>
            <person name="Alam I."/>
            <person name="Rashid M."/>
            <person name="Vinu M."/>
            <person name="Ba-Alawi W."/>
            <person name="Anthony Kamau A."/>
            <person name="Kamanda Ngugi D."/>
            <person name="Goker M."/>
            <person name="Klenk H.P."/>
            <person name="Bajic V."/>
            <person name="Stingl U."/>
        </authorList>
    </citation>
    <scope>NUCLEOTIDE SEQUENCE [LARGE SCALE GENOMIC DNA]</scope>
    <source>
        <strain evidence="9">SCGC-AAA382M17</strain>
    </source>
</reference>
<evidence type="ECO:0000259" key="8">
    <source>
        <dbReference type="Pfam" id="PF02687"/>
    </source>
</evidence>
<accession>A0ABR5TJW4</accession>
<keyword evidence="3 7" id="KW-0812">Transmembrane</keyword>
<feature type="domain" description="ABC3 transporter permease C-terminal" evidence="8">
    <location>
        <begin position="234"/>
        <end position="347"/>
    </location>
</feature>
<dbReference type="Pfam" id="PF02687">
    <property type="entry name" value="FtsX"/>
    <property type="match status" value="1"/>
</dbReference>
<keyword evidence="4 7" id="KW-1133">Transmembrane helix</keyword>
<dbReference type="PANTHER" id="PTHR30572:SF4">
    <property type="entry name" value="ABC TRANSPORTER PERMEASE YTRF"/>
    <property type="match status" value="1"/>
</dbReference>
<evidence type="ECO:0000256" key="6">
    <source>
        <dbReference type="ARBA" id="ARBA00038076"/>
    </source>
</evidence>
<dbReference type="Proteomes" id="UP000070633">
    <property type="component" value="Unassembled WGS sequence"/>
</dbReference>
<organism evidence="9 10">
    <name type="scientific">candidate division MSBL1 archaeon SCGC-AAA382M17</name>
    <dbReference type="NCBI Taxonomy" id="1698284"/>
    <lineage>
        <taxon>Archaea</taxon>
        <taxon>Methanobacteriati</taxon>
        <taxon>Methanobacteriota</taxon>
        <taxon>candidate division MSBL1</taxon>
    </lineage>
</organism>
<proteinExistence type="inferred from homology"/>
<keyword evidence="10" id="KW-1185">Reference proteome</keyword>